<feature type="compositionally biased region" description="Basic residues" evidence="1">
    <location>
        <begin position="541"/>
        <end position="559"/>
    </location>
</feature>
<name>A0A3N4IK52_ASCIM</name>
<protein>
    <submittedName>
        <fullName evidence="2">Uncharacterized protein</fullName>
    </submittedName>
</protein>
<feature type="region of interest" description="Disordered" evidence="1">
    <location>
        <begin position="165"/>
        <end position="208"/>
    </location>
</feature>
<organism evidence="2 3">
    <name type="scientific">Ascobolus immersus RN42</name>
    <dbReference type="NCBI Taxonomy" id="1160509"/>
    <lineage>
        <taxon>Eukaryota</taxon>
        <taxon>Fungi</taxon>
        <taxon>Dikarya</taxon>
        <taxon>Ascomycota</taxon>
        <taxon>Pezizomycotina</taxon>
        <taxon>Pezizomycetes</taxon>
        <taxon>Pezizales</taxon>
        <taxon>Ascobolaceae</taxon>
        <taxon>Ascobolus</taxon>
    </lineage>
</organism>
<reference evidence="2 3" key="1">
    <citation type="journal article" date="2018" name="Nat. Ecol. Evol.">
        <title>Pezizomycetes genomes reveal the molecular basis of ectomycorrhizal truffle lifestyle.</title>
        <authorList>
            <person name="Murat C."/>
            <person name="Payen T."/>
            <person name="Noel B."/>
            <person name="Kuo A."/>
            <person name="Morin E."/>
            <person name="Chen J."/>
            <person name="Kohler A."/>
            <person name="Krizsan K."/>
            <person name="Balestrini R."/>
            <person name="Da Silva C."/>
            <person name="Montanini B."/>
            <person name="Hainaut M."/>
            <person name="Levati E."/>
            <person name="Barry K.W."/>
            <person name="Belfiori B."/>
            <person name="Cichocki N."/>
            <person name="Clum A."/>
            <person name="Dockter R.B."/>
            <person name="Fauchery L."/>
            <person name="Guy J."/>
            <person name="Iotti M."/>
            <person name="Le Tacon F."/>
            <person name="Lindquist E.A."/>
            <person name="Lipzen A."/>
            <person name="Malagnac F."/>
            <person name="Mello A."/>
            <person name="Molinier V."/>
            <person name="Miyauchi S."/>
            <person name="Poulain J."/>
            <person name="Riccioni C."/>
            <person name="Rubini A."/>
            <person name="Sitrit Y."/>
            <person name="Splivallo R."/>
            <person name="Traeger S."/>
            <person name="Wang M."/>
            <person name="Zifcakova L."/>
            <person name="Wipf D."/>
            <person name="Zambonelli A."/>
            <person name="Paolocci F."/>
            <person name="Nowrousian M."/>
            <person name="Ottonello S."/>
            <person name="Baldrian P."/>
            <person name="Spatafora J.W."/>
            <person name="Henrissat B."/>
            <person name="Nagy L.G."/>
            <person name="Aury J.M."/>
            <person name="Wincker P."/>
            <person name="Grigoriev I.V."/>
            <person name="Bonfante P."/>
            <person name="Martin F.M."/>
        </authorList>
    </citation>
    <scope>NUCLEOTIDE SEQUENCE [LARGE SCALE GENOMIC DNA]</scope>
    <source>
        <strain evidence="2 3">RN42</strain>
    </source>
</reference>
<feature type="region of interest" description="Disordered" evidence="1">
    <location>
        <begin position="517"/>
        <end position="559"/>
    </location>
</feature>
<proteinExistence type="predicted"/>
<keyword evidence="3" id="KW-1185">Reference proteome</keyword>
<dbReference type="AlphaFoldDB" id="A0A3N4IK52"/>
<feature type="region of interest" description="Disordered" evidence="1">
    <location>
        <begin position="303"/>
        <end position="402"/>
    </location>
</feature>
<sequence length="559" mass="62608">MYVRTAQFWHTADHLTGSLLVLVSLTSNITTTLKVEQPVDRQNSLVSCCNLPFALSSSTKFSCQTLLPNSPAKLSCQTLLPKSSTISSPDDQVSPTITIETPNLPPPSSSQASVAFIIKMAYQPHRQQSTNSLIAERSGDVDKVDANKVGTKMEALQLKEALHRQELQKSEPATASKKSMAPNQSRSSQASGMVTQRTPARAEPKKNAAELATERLQRMFEKHRRNITSISEYLAMVEDSMVTKNVGLRVVVLEDSSYDKWLVSACFGEEDGRAVKNRRHRQWMLNVLRGTKFGSMEYIDSSDEEAWADSDPGNQTEGSDKIETTKKRHSLVLHRMSRRMNRERSNASLATERTEKTEMGDTGPGNNGDESRQRVGKPGPAIGPRKASSTRPTKGGSLGCSSSSKVLCPPLQCPTASKPKNNTVEHINRHFERIYKKHGREISSVEEYLAMVDDSMTTKNGLLRLCVLEDRRYDKWLVSACFGVEDMRSVKNRTHREWMLSVLKGGKAGSMEYIDSSDSAWDDSDAEYRSDSSYEADPPLKRRTNTRMGYKNRRFRRRI</sequence>
<evidence type="ECO:0000313" key="3">
    <source>
        <dbReference type="Proteomes" id="UP000275078"/>
    </source>
</evidence>
<accession>A0A3N4IK52</accession>
<dbReference type="EMBL" id="ML119658">
    <property type="protein sequence ID" value="RPA84510.1"/>
    <property type="molecule type" value="Genomic_DNA"/>
</dbReference>
<gene>
    <name evidence="2" type="ORF">BJ508DRAFT_323427</name>
</gene>
<feature type="compositionally biased region" description="Basic residues" evidence="1">
    <location>
        <begin position="326"/>
        <end position="339"/>
    </location>
</feature>
<feature type="compositionally biased region" description="Polar residues" evidence="1">
    <location>
        <begin position="171"/>
        <end position="198"/>
    </location>
</feature>
<dbReference type="Proteomes" id="UP000275078">
    <property type="component" value="Unassembled WGS sequence"/>
</dbReference>
<evidence type="ECO:0000313" key="2">
    <source>
        <dbReference type="EMBL" id="RPA84510.1"/>
    </source>
</evidence>
<evidence type="ECO:0000256" key="1">
    <source>
        <dbReference type="SAM" id="MobiDB-lite"/>
    </source>
</evidence>